<dbReference type="AlphaFoldDB" id="A0A382W267"/>
<proteinExistence type="predicted"/>
<name>A0A382W267_9ZZZZ</name>
<evidence type="ECO:0000313" key="1">
    <source>
        <dbReference type="EMBL" id="SVD52784.1"/>
    </source>
</evidence>
<feature type="non-terminal residue" evidence="1">
    <location>
        <position position="1"/>
    </location>
</feature>
<accession>A0A382W267</accession>
<reference evidence="1" key="1">
    <citation type="submission" date="2018-05" db="EMBL/GenBank/DDBJ databases">
        <authorList>
            <person name="Lanie J.A."/>
            <person name="Ng W.-L."/>
            <person name="Kazmierczak K.M."/>
            <person name="Andrzejewski T.M."/>
            <person name="Davidsen T.M."/>
            <person name="Wayne K.J."/>
            <person name="Tettelin H."/>
            <person name="Glass J.I."/>
            <person name="Rusch D."/>
            <person name="Podicherti R."/>
            <person name="Tsui H.-C.T."/>
            <person name="Winkler M.E."/>
        </authorList>
    </citation>
    <scope>NUCLEOTIDE SEQUENCE</scope>
</reference>
<feature type="non-terminal residue" evidence="1">
    <location>
        <position position="129"/>
    </location>
</feature>
<gene>
    <name evidence="1" type="ORF">METZ01_LOCUS405638</name>
</gene>
<organism evidence="1">
    <name type="scientific">marine metagenome</name>
    <dbReference type="NCBI Taxonomy" id="408172"/>
    <lineage>
        <taxon>unclassified sequences</taxon>
        <taxon>metagenomes</taxon>
        <taxon>ecological metagenomes</taxon>
    </lineage>
</organism>
<dbReference type="EMBL" id="UINC01156396">
    <property type="protein sequence ID" value="SVD52784.1"/>
    <property type="molecule type" value="Genomic_DNA"/>
</dbReference>
<sequence length="129" mass="13964">VLLPIVIDATTIDNGPSEAARLEREDLLGRLVEYGITYFREGEMGKTFVRLRSLPTSEKKRWQEGLKSSHPQPLNAAGILPSDLKPIFGQADALVVLATASADLTMAQIGFEPPVAVAPRTKTEYTAAS</sequence>
<protein>
    <submittedName>
        <fullName evidence="1">Uncharacterized protein</fullName>
    </submittedName>
</protein>